<dbReference type="PANTHER" id="PTHR47706">
    <property type="entry name" value="NMRA-LIKE FAMILY PROTEIN"/>
    <property type="match status" value="1"/>
</dbReference>
<comment type="caution">
    <text evidence="5">The sequence shown here is derived from an EMBL/GenBank/DDBJ whole genome shotgun (WGS) entry which is preliminary data.</text>
</comment>
<dbReference type="InterPro" id="IPR036291">
    <property type="entry name" value="NAD(P)-bd_dom_sf"/>
</dbReference>
<reference evidence="5" key="1">
    <citation type="submission" date="2022-09" db="EMBL/GenBank/DDBJ databases">
        <title>Fusarium specimens isolated from Avocado Roots.</title>
        <authorList>
            <person name="Stajich J."/>
            <person name="Roper C."/>
            <person name="Heimlech-Rivalta G."/>
        </authorList>
    </citation>
    <scope>NUCLEOTIDE SEQUENCE</scope>
    <source>
        <strain evidence="5">CF00136</strain>
    </source>
</reference>
<dbReference type="EMBL" id="JAOQAZ010000015">
    <property type="protein sequence ID" value="KAJ4258887.1"/>
    <property type="molecule type" value="Genomic_DNA"/>
</dbReference>
<evidence type="ECO:0000256" key="2">
    <source>
        <dbReference type="ARBA" id="ARBA00022857"/>
    </source>
</evidence>
<protein>
    <recommendedName>
        <fullName evidence="4">NmrA-like domain-containing protein</fullName>
    </recommendedName>
</protein>
<sequence>MSIPILRVAVVGATGRIGSSIVPALVASRDAYFEVTALIRPESMQKASTTHLKQKGIKIVEADLQGPQEALVSALDGIDVVICVLPPDSTSDQIPLVDAALKAGVKRFVPNMWATLSPPRGVMRIRNWMKLWQEALLIDEKKEDVFEHIKKVYLPYTIIDIGFWHEVMIPRIDSGRLDHVALYSKYFFVDDGSAACATTHIDDVGPYVACIISDPGTINRMVFAYGEVVTQHDIVQFIEDRSGEKVPLTKVTSEQISKAIESGNLELWPQVILEYGYNAWSRGDNDPKKTDFLGYLDAKDLYPNFQVRNIRDNIGQALQDGGVNPGFGNEEKCSQIFAELEKWK</sequence>
<feature type="domain" description="NmrA-like" evidence="4">
    <location>
        <begin position="7"/>
        <end position="260"/>
    </location>
</feature>
<evidence type="ECO:0000259" key="4">
    <source>
        <dbReference type="Pfam" id="PF05368"/>
    </source>
</evidence>
<dbReference type="AlphaFoldDB" id="A0A9W8RY28"/>
<dbReference type="Pfam" id="PF05368">
    <property type="entry name" value="NmrA"/>
    <property type="match status" value="1"/>
</dbReference>
<evidence type="ECO:0000313" key="6">
    <source>
        <dbReference type="Proteomes" id="UP001152049"/>
    </source>
</evidence>
<organism evidence="5 6">
    <name type="scientific">Fusarium torreyae</name>
    <dbReference type="NCBI Taxonomy" id="1237075"/>
    <lineage>
        <taxon>Eukaryota</taxon>
        <taxon>Fungi</taxon>
        <taxon>Dikarya</taxon>
        <taxon>Ascomycota</taxon>
        <taxon>Pezizomycotina</taxon>
        <taxon>Sordariomycetes</taxon>
        <taxon>Hypocreomycetidae</taxon>
        <taxon>Hypocreales</taxon>
        <taxon>Nectriaceae</taxon>
        <taxon>Fusarium</taxon>
    </lineage>
</organism>
<dbReference type="InterPro" id="IPR008030">
    <property type="entry name" value="NmrA-like"/>
</dbReference>
<evidence type="ECO:0000256" key="3">
    <source>
        <dbReference type="ARBA" id="ARBA00023002"/>
    </source>
</evidence>
<proteinExistence type="inferred from homology"/>
<dbReference type="PANTHER" id="PTHR47706:SF4">
    <property type="entry name" value="NMRA-LIKE DOMAIN-CONTAINING PROTEIN"/>
    <property type="match status" value="1"/>
</dbReference>
<evidence type="ECO:0000313" key="5">
    <source>
        <dbReference type="EMBL" id="KAJ4258887.1"/>
    </source>
</evidence>
<dbReference type="Proteomes" id="UP001152049">
    <property type="component" value="Unassembled WGS sequence"/>
</dbReference>
<evidence type="ECO:0000256" key="1">
    <source>
        <dbReference type="ARBA" id="ARBA00005725"/>
    </source>
</evidence>
<gene>
    <name evidence="5" type="ORF">NW762_007974</name>
</gene>
<dbReference type="Gene3D" id="3.90.25.10">
    <property type="entry name" value="UDP-galactose 4-epimerase, domain 1"/>
    <property type="match status" value="1"/>
</dbReference>
<name>A0A9W8RY28_9HYPO</name>
<keyword evidence="3" id="KW-0560">Oxidoreductase</keyword>
<dbReference type="GO" id="GO:0016491">
    <property type="term" value="F:oxidoreductase activity"/>
    <property type="evidence" value="ECO:0007669"/>
    <property type="project" value="UniProtKB-KW"/>
</dbReference>
<keyword evidence="6" id="KW-1185">Reference proteome</keyword>
<keyword evidence="2" id="KW-0521">NADP</keyword>
<comment type="similarity">
    <text evidence="1">Belongs to the NmrA-type oxidoreductase family. Isoflavone reductase subfamily.</text>
</comment>
<dbReference type="OrthoDB" id="419598at2759"/>
<dbReference type="Gene3D" id="3.40.50.720">
    <property type="entry name" value="NAD(P)-binding Rossmann-like Domain"/>
    <property type="match status" value="1"/>
</dbReference>
<dbReference type="SUPFAM" id="SSF51735">
    <property type="entry name" value="NAD(P)-binding Rossmann-fold domains"/>
    <property type="match status" value="1"/>
</dbReference>
<accession>A0A9W8RY28</accession>
<dbReference type="InterPro" id="IPR051609">
    <property type="entry name" value="NmrA/Isoflavone_reductase-like"/>
</dbReference>